<name>A0AAD0GUF7_9PSED</name>
<evidence type="ECO:0000256" key="1">
    <source>
        <dbReference type="SAM" id="MobiDB-lite"/>
    </source>
</evidence>
<gene>
    <name evidence="3" type="ORF">BKM03_30900</name>
    <name evidence="4" type="ORF">BKM03_31210</name>
</gene>
<keyword evidence="2" id="KW-0732">Signal</keyword>
<geneLocation type="plasmid" evidence="4 5">
    <name>p3_tig6</name>
</geneLocation>
<feature type="compositionally biased region" description="Gly residues" evidence="1">
    <location>
        <begin position="51"/>
        <end position="72"/>
    </location>
</feature>
<feature type="region of interest" description="Disordered" evidence="1">
    <location>
        <begin position="32"/>
        <end position="82"/>
    </location>
</feature>
<dbReference type="Proteomes" id="UP000236903">
    <property type="component" value="Plasmid p2_tig5"/>
</dbReference>
<proteinExistence type="predicted"/>
<accession>A0AAD0GUF7</accession>
<feature type="chain" id="PRO_5041852127" evidence="2">
    <location>
        <begin position="31"/>
        <end position="91"/>
    </location>
</feature>
<dbReference type="Proteomes" id="UP000236903">
    <property type="component" value="Plasmid p3_tig6"/>
</dbReference>
<sequence>MKLNCTFSKIKFAALAGLTVISLQAPLVHADGGANIGGSQNQGDPIASRGGASGAKAGAGGSANAGGGGGAKAGPQPSTCCTPTACITPCP</sequence>
<dbReference type="EMBL" id="CP026565">
    <property type="protein sequence ID" value="AVB23495.1"/>
    <property type="molecule type" value="Genomic_DNA"/>
</dbReference>
<evidence type="ECO:0000313" key="5">
    <source>
        <dbReference type="Proteomes" id="UP000236903"/>
    </source>
</evidence>
<protein>
    <submittedName>
        <fullName evidence="3">Uncharacterized protein</fullName>
    </submittedName>
</protein>
<dbReference type="KEGG" id="pavl:BKM03_30900"/>
<dbReference type="EMBL" id="CP026564">
    <property type="protein sequence ID" value="AVB23440.1"/>
    <property type="molecule type" value="Genomic_DNA"/>
</dbReference>
<geneLocation type="plasmid" evidence="3 5">
    <name>p2_tig5</name>
</geneLocation>
<reference evidence="3 5" key="1">
    <citation type="submission" date="2018-02" db="EMBL/GenBank/DDBJ databases">
        <title>Comparative genomics of Pseudomonas syringae.</title>
        <authorList>
            <person name="Hulin M.T."/>
        </authorList>
    </citation>
    <scope>NUCLEOTIDE SEQUENCE [LARGE SCALE GENOMIC DNA]</scope>
    <source>
        <strain evidence="3 5">R2leaf</strain>
        <plasmid evidence="3 5">p2_tig5</plasmid>
        <plasmid evidence="4 5">p3_tig6</plasmid>
    </source>
</reference>
<evidence type="ECO:0000256" key="2">
    <source>
        <dbReference type="SAM" id="SignalP"/>
    </source>
</evidence>
<dbReference type="KEGG" id="pavl:BKM03_31210"/>
<feature type="compositionally biased region" description="Low complexity" evidence="1">
    <location>
        <begin position="73"/>
        <end position="82"/>
    </location>
</feature>
<feature type="signal peptide" evidence="2">
    <location>
        <begin position="1"/>
        <end position="30"/>
    </location>
</feature>
<dbReference type="AlphaFoldDB" id="A0AAD0GUF7"/>
<evidence type="ECO:0000313" key="4">
    <source>
        <dbReference type="EMBL" id="AVB23495.1"/>
    </source>
</evidence>
<evidence type="ECO:0000313" key="3">
    <source>
        <dbReference type="EMBL" id="AVB23440.1"/>
    </source>
</evidence>
<organism evidence="3 5">
    <name type="scientific">Pseudomonas avellanae</name>
    <dbReference type="NCBI Taxonomy" id="46257"/>
    <lineage>
        <taxon>Bacteria</taxon>
        <taxon>Pseudomonadati</taxon>
        <taxon>Pseudomonadota</taxon>
        <taxon>Gammaproteobacteria</taxon>
        <taxon>Pseudomonadales</taxon>
        <taxon>Pseudomonadaceae</taxon>
        <taxon>Pseudomonas</taxon>
    </lineage>
</organism>
<keyword evidence="3" id="KW-0614">Plasmid</keyword>